<name>A0A8S1JNF3_PARPR</name>
<accession>A0A8S1JNF3</accession>
<feature type="coiled-coil region" evidence="1">
    <location>
        <begin position="1147"/>
        <end position="1237"/>
    </location>
</feature>
<feature type="coiled-coil region" evidence="1">
    <location>
        <begin position="838"/>
        <end position="907"/>
    </location>
</feature>
<feature type="coiled-coil region" evidence="1">
    <location>
        <begin position="600"/>
        <end position="812"/>
    </location>
</feature>
<feature type="coiled-coil region" evidence="1">
    <location>
        <begin position="986"/>
        <end position="1013"/>
    </location>
</feature>
<dbReference type="OMA" id="TTIVEIH"/>
<keyword evidence="1" id="KW-0175">Coiled coil</keyword>
<feature type="coiled-coil region" evidence="1">
    <location>
        <begin position="351"/>
        <end position="574"/>
    </location>
</feature>
<evidence type="ECO:0000313" key="2">
    <source>
        <dbReference type="EMBL" id="CAD8043883.1"/>
    </source>
</evidence>
<gene>
    <name evidence="2" type="ORF">PPRIM_AZ9-3.1.T0050538</name>
</gene>
<reference evidence="2" key="1">
    <citation type="submission" date="2021-01" db="EMBL/GenBank/DDBJ databases">
        <authorList>
            <consortium name="Genoscope - CEA"/>
            <person name="William W."/>
        </authorList>
    </citation>
    <scope>NUCLEOTIDE SEQUENCE</scope>
</reference>
<organism evidence="2 3">
    <name type="scientific">Paramecium primaurelia</name>
    <dbReference type="NCBI Taxonomy" id="5886"/>
    <lineage>
        <taxon>Eukaryota</taxon>
        <taxon>Sar</taxon>
        <taxon>Alveolata</taxon>
        <taxon>Ciliophora</taxon>
        <taxon>Intramacronucleata</taxon>
        <taxon>Oligohymenophorea</taxon>
        <taxon>Peniculida</taxon>
        <taxon>Parameciidae</taxon>
        <taxon>Paramecium</taxon>
    </lineage>
</organism>
<feature type="coiled-coil region" evidence="1">
    <location>
        <begin position="38"/>
        <end position="92"/>
    </location>
</feature>
<feature type="coiled-coil region" evidence="1">
    <location>
        <begin position="209"/>
        <end position="298"/>
    </location>
</feature>
<protein>
    <submittedName>
        <fullName evidence="2">Uncharacterized protein</fullName>
    </submittedName>
</protein>
<dbReference type="EMBL" id="CAJJDM010000002">
    <property type="protein sequence ID" value="CAD8043883.1"/>
    <property type="molecule type" value="Genomic_DNA"/>
</dbReference>
<keyword evidence="3" id="KW-1185">Reference proteome</keyword>
<proteinExistence type="predicted"/>
<evidence type="ECO:0000313" key="3">
    <source>
        <dbReference type="Proteomes" id="UP000688137"/>
    </source>
</evidence>
<dbReference type="Proteomes" id="UP000688137">
    <property type="component" value="Unassembled WGS sequence"/>
</dbReference>
<evidence type="ECO:0000256" key="1">
    <source>
        <dbReference type="SAM" id="Coils"/>
    </source>
</evidence>
<sequence length="1481" mass="175323">MNQNNREQTIVKLQGHLKGATITVHEIEELLLSQEHIIWMQQKEIDDLKKRLKQLESLDIQNEQILHFQNINVQLKTQIEFLKSQIQEKDALIAQFTLKPLSGPSTEMLAAQQQLIQQNLVLQNIIGDLQNQILNKDGVISQLKTQESSLDHLIGQLSANIQIKRSQVGSAEKQKDIQNALNELQTYPEALQEVVQRIIQEYKRISFLIDEKEIEINNLRARLQMQQQKANDSIQEIIKRNPSSFEESRANELIQQNATMEDAISDLERRLISQENRKKELQQKLIEIGTDILQLEEQNNKNNQFNVLDEFNKTEFRQSQQQQPNLAEMTFQQQTKDQTFQLQCVPTEQQIDELVSQNQQQDDLIVELQRKLVEKQDQQEEIQLEIDKIDVISLMQELQKLNQQCDKLKKDIEEKDDQLKLLEKQNMELLNVSNELKQSIKIKQEQIDQLYQEEQEKLNLQEALQKNIEYQRDIQQKQQQIDELKLQKENVENELKNVLTQMDDKNIKVEKWNQLQNDQNQKAQIADDLVQQILELDELIQNLEVKLAEKKDSQSQIEKELKDINSKLQTIQESTQIAKTQRIQLENDFNQQKLCGEKLMDNIQELLVNIKNNEIQLEKLKLQEKEQQNIIKELQFNIEKLTEEENQLRQYKENCNIQNDQIQILEKNIEENKKALFNLKVENNLLQQSMDEIEQEHQKLLSKKLNIESEISQQQMITNNLAQHLETLFSDIKSQEDLKQEKEQQLKQLKTQIDSIIIEDQVALLQEKLESQREQNALIEEIERLKNRFENIKQQQQNIELLIENQMNLNQELSEDLLKFKLIGNQLESELHSLTAQQEEMKYQIKEKSSQLENLNEQFTKIDEEGQMMEAVLSLKQKELKQIQQKKENFTKELDQITQEIFDLKKEIALRRKYQQQQNKVDLNQNEDDIEDEIQGKLNVLNTKNNDLKDDLQKLVELSPIPQEQKLNDVSAQISQFNDQQAQKILKDRDKRIEILELTIQTLQQQNHEKNSMIPSLVSKITQQQSFFLEDDPILGELSEKFTKESQLLLDLQNKLRKTAERHYDLSVKLQEWAEKENRLANELNTRTQCVEKIEQELQKVFDKQSDLESDQVNILQRIYQLETENQELLESEANTKNKLKEKKDYIQVLYKNLVEMDQKLLQLRNRMALYSQEGRQLAELVGNQENERENQMSNLQTIKEELEQIELEKKEKLLLIQSIKKEIQNDTQEKEKLELEFITLHSKNSQLKAQIGFEEAVYQKLLQEFEIMKKKDQIKYQNLYKDGCTQIEYEQDQFESLINEMQFSKITKEEVLFLKQNCQQKLNLLTQSDGNQQYFNNNQILKKILHLQQLLIKCQENENKILIEHNSSRSSVLGFRVLDENSQNQTFTLEQIDQFQYKTTIVEIHLNDQCLIIESTNNKEQKHLQQQKMARQWILDKHFDSNNDLYPLGILHIVFKVSIYQVINIALTGTKVLQLYQLLL</sequence>
<feature type="coiled-coil region" evidence="1">
    <location>
        <begin position="931"/>
        <end position="958"/>
    </location>
</feature>
<comment type="caution">
    <text evidence="2">The sequence shown here is derived from an EMBL/GenBank/DDBJ whole genome shotgun (WGS) entry which is preliminary data.</text>
</comment>